<proteinExistence type="predicted"/>
<name>A0AAV9WPM8_9PEZI</name>
<feature type="domain" description="F-box" evidence="2">
    <location>
        <begin position="3"/>
        <end position="48"/>
    </location>
</feature>
<evidence type="ECO:0000259" key="2">
    <source>
        <dbReference type="PROSITE" id="PS50181"/>
    </source>
</evidence>
<dbReference type="PROSITE" id="PS50181">
    <property type="entry name" value="FBOX"/>
    <property type="match status" value="1"/>
</dbReference>
<accession>A0AAV9WPM8</accession>
<feature type="region of interest" description="Disordered" evidence="1">
    <location>
        <begin position="227"/>
        <end position="251"/>
    </location>
</feature>
<protein>
    <recommendedName>
        <fullName evidence="2">F-box domain-containing protein</fullName>
    </recommendedName>
</protein>
<feature type="compositionally biased region" description="Acidic residues" evidence="1">
    <location>
        <begin position="228"/>
        <end position="244"/>
    </location>
</feature>
<dbReference type="Proteomes" id="UP001370758">
    <property type="component" value="Unassembled WGS sequence"/>
</dbReference>
<dbReference type="InterPro" id="IPR001810">
    <property type="entry name" value="F-box_dom"/>
</dbReference>
<keyword evidence="4" id="KW-1185">Reference proteome</keyword>
<dbReference type="Pfam" id="PF12937">
    <property type="entry name" value="F-box-like"/>
    <property type="match status" value="1"/>
</dbReference>
<organism evidence="3 4">
    <name type="scientific">Arthrobotrys musiformis</name>
    <dbReference type="NCBI Taxonomy" id="47236"/>
    <lineage>
        <taxon>Eukaryota</taxon>
        <taxon>Fungi</taxon>
        <taxon>Dikarya</taxon>
        <taxon>Ascomycota</taxon>
        <taxon>Pezizomycotina</taxon>
        <taxon>Orbiliomycetes</taxon>
        <taxon>Orbiliales</taxon>
        <taxon>Orbiliaceae</taxon>
        <taxon>Arthrobotrys</taxon>
    </lineage>
</organism>
<evidence type="ECO:0000313" key="3">
    <source>
        <dbReference type="EMBL" id="KAK6511542.1"/>
    </source>
</evidence>
<dbReference type="SUPFAM" id="SSF52047">
    <property type="entry name" value="RNI-like"/>
    <property type="match status" value="1"/>
</dbReference>
<gene>
    <name evidence="3" type="ORF">TWF481_000454</name>
</gene>
<evidence type="ECO:0000256" key="1">
    <source>
        <dbReference type="SAM" id="MobiDB-lite"/>
    </source>
</evidence>
<reference evidence="3 4" key="1">
    <citation type="submission" date="2023-08" db="EMBL/GenBank/DDBJ databases">
        <authorList>
            <person name="Palmer J.M."/>
        </authorList>
    </citation>
    <scope>NUCLEOTIDE SEQUENCE [LARGE SCALE GENOMIC DNA]</scope>
    <source>
        <strain evidence="3 4">TWF481</strain>
    </source>
</reference>
<dbReference type="AlphaFoldDB" id="A0AAV9WPM8"/>
<dbReference type="EMBL" id="JAVHJL010000001">
    <property type="protein sequence ID" value="KAK6511542.1"/>
    <property type="molecule type" value="Genomic_DNA"/>
</dbReference>
<sequence length="652" mass="73857">MANFLTLSAAPELLYSVLEYLEPADTFSLLLTCRNIHPIAYKHLWRTIHLYNHSRWRAGMPRSTSRMRRFYQGAITRTPAVAALEDKTSDKLASIIDTLGPQDTGLPFTRKLVFHPRCLKDTHGFFRSSLAKNVGDLMQDGVLNINCVQLSLDVVIDGDGNGDGAVSRFLTQLKEYSESKPPEQFSIILATYLDKEVPRIIHIERITVLNLNIRSADLSRSRGVVLGDDSDAYSDPEPESDSEFSDASSYQDGTAYKDKTQFNTEIAERLTSLLSRCENLLTLTIHMNGIDNRPGARYVDLKLSPHLQDLQAAFYNLPKLRKLTFRSTLFHPSFFIAPPESTRTVNYEGLLSNRWFQSFKKCPFTNVKQLSIHINPDSYNQSLRCKPDFEPQPLGDIAVSSLTSFSYEETSSKVHIPDIIPCILRRNKNLDRTSKEKLLADITARFQRSAEKRLITACKNSLDSIRDTEGNDTLFEIDPTGHPSPRQDGIKAAGDRCLKMLPDAIDNIEPLKSARASAETFAAQCEKNINSLLERYKAMLTVEYTQKRLNGEMEHPDDIETASKQCLQRMLDNFNDHAWWSNSRPQILRTLNITKCGIENQIQDFTERRAEEYVLGLAESGELENLDPVMASEKFTRDCAMELGTMEFVPDS</sequence>
<comment type="caution">
    <text evidence="3">The sequence shown here is derived from an EMBL/GenBank/DDBJ whole genome shotgun (WGS) entry which is preliminary data.</text>
</comment>
<evidence type="ECO:0000313" key="4">
    <source>
        <dbReference type="Proteomes" id="UP001370758"/>
    </source>
</evidence>